<accession>A0A5S4F4R5</accession>
<dbReference type="InterPro" id="IPR000792">
    <property type="entry name" value="Tscrpt_reg_LuxR_C"/>
</dbReference>
<name>A0A5S4F4R5_9ACTN</name>
<protein>
    <submittedName>
        <fullName evidence="2">Response regulator transcription factor</fullName>
    </submittedName>
</protein>
<dbReference type="Proteomes" id="UP000309128">
    <property type="component" value="Unassembled WGS sequence"/>
</dbReference>
<keyword evidence="3" id="KW-1185">Reference proteome</keyword>
<evidence type="ECO:0000313" key="3">
    <source>
        <dbReference type="Proteomes" id="UP000309128"/>
    </source>
</evidence>
<reference evidence="2 3" key="1">
    <citation type="submission" date="2019-05" db="EMBL/GenBank/DDBJ databases">
        <title>Draft genome sequence of Nonomuraea turkmeniaca DSM 43926.</title>
        <authorList>
            <person name="Saricaoglu S."/>
            <person name="Isik K."/>
        </authorList>
    </citation>
    <scope>NUCLEOTIDE SEQUENCE [LARGE SCALE GENOMIC DNA]</scope>
    <source>
        <strain evidence="2 3">DSM 43926</strain>
    </source>
</reference>
<evidence type="ECO:0000313" key="2">
    <source>
        <dbReference type="EMBL" id="TMR10911.1"/>
    </source>
</evidence>
<organism evidence="2 3">
    <name type="scientific">Nonomuraea turkmeniaca</name>
    <dbReference type="NCBI Taxonomy" id="103838"/>
    <lineage>
        <taxon>Bacteria</taxon>
        <taxon>Bacillati</taxon>
        <taxon>Actinomycetota</taxon>
        <taxon>Actinomycetes</taxon>
        <taxon>Streptosporangiales</taxon>
        <taxon>Streptosporangiaceae</taxon>
        <taxon>Nonomuraea</taxon>
    </lineage>
</organism>
<dbReference type="Gene3D" id="1.10.10.10">
    <property type="entry name" value="Winged helix-like DNA-binding domain superfamily/Winged helix DNA-binding domain"/>
    <property type="match status" value="1"/>
</dbReference>
<feature type="domain" description="HTH luxR-type" evidence="1">
    <location>
        <begin position="1"/>
        <end position="35"/>
    </location>
</feature>
<dbReference type="GO" id="GO:0003677">
    <property type="term" value="F:DNA binding"/>
    <property type="evidence" value="ECO:0007669"/>
    <property type="project" value="InterPro"/>
</dbReference>
<sequence>MFISARTSGVRVSNILAKLGASSRVEAAAPARRTGLI</sequence>
<dbReference type="AlphaFoldDB" id="A0A5S4F4R5"/>
<dbReference type="InterPro" id="IPR016032">
    <property type="entry name" value="Sig_transdc_resp-reg_C-effctor"/>
</dbReference>
<dbReference type="PROSITE" id="PS50043">
    <property type="entry name" value="HTH_LUXR_2"/>
    <property type="match status" value="1"/>
</dbReference>
<dbReference type="InterPro" id="IPR036388">
    <property type="entry name" value="WH-like_DNA-bd_sf"/>
</dbReference>
<proteinExistence type="predicted"/>
<gene>
    <name evidence="2" type="ORF">ETD86_37690</name>
</gene>
<comment type="caution">
    <text evidence="2">The sequence shown here is derived from an EMBL/GenBank/DDBJ whole genome shotgun (WGS) entry which is preliminary data.</text>
</comment>
<dbReference type="SUPFAM" id="SSF46894">
    <property type="entry name" value="C-terminal effector domain of the bipartite response regulators"/>
    <property type="match status" value="1"/>
</dbReference>
<evidence type="ECO:0000259" key="1">
    <source>
        <dbReference type="PROSITE" id="PS50043"/>
    </source>
</evidence>
<dbReference type="EMBL" id="VCKY01000173">
    <property type="protein sequence ID" value="TMR10911.1"/>
    <property type="molecule type" value="Genomic_DNA"/>
</dbReference>
<dbReference type="GO" id="GO:0006355">
    <property type="term" value="P:regulation of DNA-templated transcription"/>
    <property type="evidence" value="ECO:0007669"/>
    <property type="project" value="InterPro"/>
</dbReference>